<organism evidence="8">
    <name type="scientific">Sedimenticola thiotaurini</name>
    <dbReference type="NCBI Taxonomy" id="1543721"/>
    <lineage>
        <taxon>Bacteria</taxon>
        <taxon>Pseudomonadati</taxon>
        <taxon>Pseudomonadota</taxon>
        <taxon>Gammaproteobacteria</taxon>
        <taxon>Chromatiales</taxon>
        <taxon>Sedimenticolaceae</taxon>
        <taxon>Sedimenticola</taxon>
    </lineage>
</organism>
<dbReference type="SUPFAM" id="SSF53850">
    <property type="entry name" value="Periplasmic binding protein-like II"/>
    <property type="match status" value="1"/>
</dbReference>
<feature type="domain" description="Solute-binding protein family 3/N-terminal" evidence="6">
    <location>
        <begin position="22"/>
        <end position="241"/>
    </location>
</feature>
<dbReference type="InterPro" id="IPR001638">
    <property type="entry name" value="Solute-binding_3/MltF_N"/>
</dbReference>
<dbReference type="SMART" id="SM00062">
    <property type="entry name" value="PBPb"/>
    <property type="match status" value="1"/>
</dbReference>
<feature type="chain" id="PRO_5032668983" evidence="5">
    <location>
        <begin position="21"/>
        <end position="243"/>
    </location>
</feature>
<evidence type="ECO:0000256" key="1">
    <source>
        <dbReference type="ARBA" id="ARBA00004196"/>
    </source>
</evidence>
<gene>
    <name evidence="8" type="ORF">ENI96_00715</name>
</gene>
<feature type="signal peptide" evidence="5">
    <location>
        <begin position="1"/>
        <end position="20"/>
    </location>
</feature>
<dbReference type="CDD" id="cd13702">
    <property type="entry name" value="PBP2_mlr5654_like"/>
    <property type="match status" value="1"/>
</dbReference>
<dbReference type="GO" id="GO:0015276">
    <property type="term" value="F:ligand-gated monoatomic ion channel activity"/>
    <property type="evidence" value="ECO:0007669"/>
    <property type="project" value="InterPro"/>
</dbReference>
<dbReference type="Pfam" id="PF00497">
    <property type="entry name" value="SBP_bac_3"/>
    <property type="match status" value="1"/>
</dbReference>
<evidence type="ECO:0000259" key="7">
    <source>
        <dbReference type="SMART" id="SM00079"/>
    </source>
</evidence>
<protein>
    <submittedName>
        <fullName evidence="8">Transporter substrate-binding domain-containing protein</fullName>
    </submittedName>
</protein>
<evidence type="ECO:0000259" key="6">
    <source>
        <dbReference type="SMART" id="SM00062"/>
    </source>
</evidence>
<dbReference type="PROSITE" id="PS01039">
    <property type="entry name" value="SBP_BACTERIAL_3"/>
    <property type="match status" value="1"/>
</dbReference>
<evidence type="ECO:0000256" key="3">
    <source>
        <dbReference type="ARBA" id="ARBA00022729"/>
    </source>
</evidence>
<dbReference type="PANTHER" id="PTHR35936:SF17">
    <property type="entry name" value="ARGININE-BINDING EXTRACELLULAR PROTEIN ARTP"/>
    <property type="match status" value="1"/>
</dbReference>
<comment type="similarity">
    <text evidence="2 4">Belongs to the bacterial solute-binding protein 3 family.</text>
</comment>
<dbReference type="InterPro" id="IPR001320">
    <property type="entry name" value="Iontro_rcpt_C"/>
</dbReference>
<dbReference type="GO" id="GO:0016020">
    <property type="term" value="C:membrane"/>
    <property type="evidence" value="ECO:0007669"/>
    <property type="project" value="InterPro"/>
</dbReference>
<feature type="domain" description="Ionotropic glutamate receptor C-terminal" evidence="7">
    <location>
        <begin position="22"/>
        <end position="240"/>
    </location>
</feature>
<reference evidence="8" key="1">
    <citation type="journal article" date="2020" name="mSystems">
        <title>Genome- and Community-Level Interaction Insights into Carbon Utilization and Element Cycling Functions of Hydrothermarchaeota in Hydrothermal Sediment.</title>
        <authorList>
            <person name="Zhou Z."/>
            <person name="Liu Y."/>
            <person name="Xu W."/>
            <person name="Pan J."/>
            <person name="Luo Z.H."/>
            <person name="Li M."/>
        </authorList>
    </citation>
    <scope>NUCLEOTIDE SEQUENCE [LARGE SCALE GENOMIC DNA]</scope>
    <source>
        <strain evidence="8">HyVt-443</strain>
    </source>
</reference>
<dbReference type="GO" id="GO:0030313">
    <property type="term" value="C:cell envelope"/>
    <property type="evidence" value="ECO:0007669"/>
    <property type="project" value="UniProtKB-SubCell"/>
</dbReference>
<keyword evidence="3 5" id="KW-0732">Signal</keyword>
<evidence type="ECO:0000256" key="2">
    <source>
        <dbReference type="ARBA" id="ARBA00010333"/>
    </source>
</evidence>
<dbReference type="SMART" id="SM00079">
    <property type="entry name" value="PBPe"/>
    <property type="match status" value="1"/>
</dbReference>
<evidence type="ECO:0000256" key="4">
    <source>
        <dbReference type="RuleBase" id="RU003744"/>
    </source>
</evidence>
<sequence>MKKMLLVLMALILVSGHALADKIRIGTEGAYPPFNMIDKNGKLAGFDIDIAKALCDKMGADCVFVTQDWDGIIPGLLAGKYDAIIASMSITDERKKAVDFTDRYYSNSLALIARKGSKVDPGNLSGLSIGAQRATIAAEHAQKIKGARVKLYDTQENAYLDLASGRIDVLVTDRLPGYDWLKSPQGKEFQFIGDPIDIGDQIGIAVRKGEDKLRERFNKAIDAIRADGTYDRINAKYFPFSIY</sequence>
<comment type="subcellular location">
    <subcellularLocation>
        <location evidence="1">Cell envelope</location>
    </subcellularLocation>
</comment>
<dbReference type="PANTHER" id="PTHR35936">
    <property type="entry name" value="MEMBRANE-BOUND LYTIC MUREIN TRANSGLYCOSYLASE F"/>
    <property type="match status" value="1"/>
</dbReference>
<evidence type="ECO:0000313" key="8">
    <source>
        <dbReference type="EMBL" id="HEB94934.1"/>
    </source>
</evidence>
<proteinExistence type="inferred from homology"/>
<accession>A0A831RL81</accession>
<dbReference type="InterPro" id="IPR018313">
    <property type="entry name" value="SBP_3_CS"/>
</dbReference>
<dbReference type="Proteomes" id="UP000886251">
    <property type="component" value="Unassembled WGS sequence"/>
</dbReference>
<comment type="caution">
    <text evidence="8">The sequence shown here is derived from an EMBL/GenBank/DDBJ whole genome shotgun (WGS) entry which is preliminary data.</text>
</comment>
<name>A0A831RL81_9GAMM</name>
<evidence type="ECO:0000256" key="5">
    <source>
        <dbReference type="SAM" id="SignalP"/>
    </source>
</evidence>
<dbReference type="AlphaFoldDB" id="A0A831RL81"/>
<dbReference type="EMBL" id="DRKP01000009">
    <property type="protein sequence ID" value="HEB94934.1"/>
    <property type="molecule type" value="Genomic_DNA"/>
</dbReference>
<dbReference type="Gene3D" id="3.40.190.10">
    <property type="entry name" value="Periplasmic binding protein-like II"/>
    <property type="match status" value="2"/>
</dbReference>